<evidence type="ECO:0000313" key="3">
    <source>
        <dbReference type="Proteomes" id="UP000188929"/>
    </source>
</evidence>
<dbReference type="AlphaFoldDB" id="A0A1V2IN93"/>
<gene>
    <name evidence="2" type="ORF">BL253_00585</name>
</gene>
<evidence type="ECO:0000256" key="1">
    <source>
        <dbReference type="SAM" id="MobiDB-lite"/>
    </source>
</evidence>
<keyword evidence="3" id="KW-1185">Reference proteome</keyword>
<accession>A0A1V2IN93</accession>
<dbReference type="Proteomes" id="UP000188929">
    <property type="component" value="Unassembled WGS sequence"/>
</dbReference>
<protein>
    <submittedName>
        <fullName evidence="2">Phosphotransacetylase</fullName>
    </submittedName>
</protein>
<feature type="compositionally biased region" description="Polar residues" evidence="1">
    <location>
        <begin position="215"/>
        <end position="224"/>
    </location>
</feature>
<organism evidence="2 3">
    <name type="scientific">Pseudofrankia asymbiotica</name>
    <dbReference type="NCBI Taxonomy" id="1834516"/>
    <lineage>
        <taxon>Bacteria</taxon>
        <taxon>Bacillati</taxon>
        <taxon>Actinomycetota</taxon>
        <taxon>Actinomycetes</taxon>
        <taxon>Frankiales</taxon>
        <taxon>Frankiaceae</taxon>
        <taxon>Pseudofrankia</taxon>
    </lineage>
</organism>
<reference evidence="3" key="1">
    <citation type="submission" date="2016-10" db="EMBL/GenBank/DDBJ databases">
        <title>Frankia sp. NRRL B-16386 Genome sequencing.</title>
        <authorList>
            <person name="Ghodhbane-Gtari F."/>
            <person name="Swanson E."/>
            <person name="Gueddou A."/>
            <person name="Hezbri K."/>
            <person name="Ktari K."/>
            <person name="Nouioui I."/>
            <person name="Morris K."/>
            <person name="Simpson S."/>
            <person name="Abebe-Akele F."/>
            <person name="Thomas K."/>
            <person name="Gtari M."/>
            <person name="Tisa L.S."/>
        </authorList>
    </citation>
    <scope>NUCLEOTIDE SEQUENCE [LARGE SCALE GENOMIC DNA]</scope>
    <source>
        <strain evidence="3">NRRL B-16386</strain>
    </source>
</reference>
<sequence length="224" mass="23497">MTNVPTCPRCLGGLRPPDLWSDQWRCERHGDVSPWHQATATPELALRKLADTATVPVWVPSPMPVHWYVGGIGWAGDDRAGARAVALAAAGPSPVGGPADMLLVAESPGTGLGARLAGIPGPDPEQLDTLPEAKVEAAGHPTALWPVGCPRDRTAFVGEAGGVWLWLLLWPADAALLLMEHLVLEDLRDRSTLADRLLFGAPTDRLSTPVPGPGNTAQGDTDGG</sequence>
<name>A0A1V2IN93_9ACTN</name>
<feature type="region of interest" description="Disordered" evidence="1">
    <location>
        <begin position="202"/>
        <end position="224"/>
    </location>
</feature>
<comment type="caution">
    <text evidence="2">The sequence shown here is derived from an EMBL/GenBank/DDBJ whole genome shotgun (WGS) entry which is preliminary data.</text>
</comment>
<dbReference type="STRING" id="1834516.BL253_00585"/>
<proteinExistence type="predicted"/>
<evidence type="ECO:0000313" key="2">
    <source>
        <dbReference type="EMBL" id="ONH33871.1"/>
    </source>
</evidence>
<dbReference type="EMBL" id="MOMC01000002">
    <property type="protein sequence ID" value="ONH33871.1"/>
    <property type="molecule type" value="Genomic_DNA"/>
</dbReference>
<dbReference type="Pfam" id="PF20544">
    <property type="entry name" value="DUF6758"/>
    <property type="match status" value="1"/>
</dbReference>
<dbReference type="InterPro" id="IPR046646">
    <property type="entry name" value="DUF6758"/>
</dbReference>
<dbReference type="RefSeq" id="WP_076812375.1">
    <property type="nucleotide sequence ID" value="NZ_MOMC01000002.1"/>
</dbReference>
<dbReference type="OrthoDB" id="5179979at2"/>